<name>A0A6G7PZF7_9BACT</name>
<proteinExistence type="predicted"/>
<evidence type="ECO:0000256" key="1">
    <source>
        <dbReference type="PIRSR" id="PIRSR006661-1"/>
    </source>
</evidence>
<dbReference type="InterPro" id="IPR022310">
    <property type="entry name" value="NAD/GMP_synthase"/>
</dbReference>
<dbReference type="PIRSF" id="PIRSF006661">
    <property type="entry name" value="PP-lp_UCP006661"/>
    <property type="match status" value="1"/>
</dbReference>
<dbReference type="InterPro" id="IPR052188">
    <property type="entry name" value="Ni-pincer_cofactor_biosynth"/>
</dbReference>
<dbReference type="InterPro" id="IPR014729">
    <property type="entry name" value="Rossmann-like_a/b/a_fold"/>
</dbReference>
<dbReference type="GO" id="GO:0006163">
    <property type="term" value="P:purine nucleotide metabolic process"/>
    <property type="evidence" value="ECO:0007669"/>
    <property type="project" value="UniProtKB-ARBA"/>
</dbReference>
<evidence type="ECO:0000259" key="2">
    <source>
        <dbReference type="Pfam" id="PF02540"/>
    </source>
</evidence>
<keyword evidence="4" id="KW-1185">Reference proteome</keyword>
<evidence type="ECO:0000313" key="3">
    <source>
        <dbReference type="EMBL" id="QIJ72828.1"/>
    </source>
</evidence>
<feature type="domain" description="NAD/GMP synthase" evidence="2">
    <location>
        <begin position="29"/>
        <end position="90"/>
    </location>
</feature>
<dbReference type="Pfam" id="PF02540">
    <property type="entry name" value="NAD_synthase"/>
    <property type="match status" value="1"/>
</dbReference>
<dbReference type="SUPFAM" id="SSF52402">
    <property type="entry name" value="Adenine nucleotide alpha hydrolases-like"/>
    <property type="match status" value="1"/>
</dbReference>
<reference evidence="3 4" key="1">
    <citation type="submission" date="2020-02" db="EMBL/GenBank/DDBJ databases">
        <title>Genome analysis of Thermosulfuriphilus ammonigenes ST65T, an anaerobic thermophilic chemolithoautotrophic bacterium isolated from a deep-sea hydrothermal vent.</title>
        <authorList>
            <person name="Slobodkina G."/>
            <person name="Allioux M."/>
            <person name="Merkel A."/>
            <person name="Alain K."/>
            <person name="Jebbar M."/>
            <person name="Slobodkin A."/>
        </authorList>
    </citation>
    <scope>NUCLEOTIDE SEQUENCE [LARGE SCALE GENOMIC DNA]</scope>
    <source>
        <strain evidence="3 4">ST65</strain>
    </source>
</reference>
<dbReference type="EMBL" id="CP048877">
    <property type="protein sequence ID" value="QIJ72828.1"/>
    <property type="molecule type" value="Genomic_DNA"/>
</dbReference>
<gene>
    <name evidence="3" type="primary">larE</name>
    <name evidence="3" type="ORF">G4V39_02835</name>
</gene>
<keyword evidence="3" id="KW-0808">Transferase</keyword>
<dbReference type="RefSeq" id="WP_166033044.1">
    <property type="nucleotide sequence ID" value="NZ_CP048877.1"/>
</dbReference>
<protein>
    <submittedName>
        <fullName evidence="3">ATP-dependent sacrificial sulfur transferase LarE</fullName>
    </submittedName>
</protein>
<feature type="active site" description="Nucleophile and sulfur donor" evidence="1">
    <location>
        <position position="185"/>
    </location>
</feature>
<accession>A0A6G7PZF7</accession>
<dbReference type="CDD" id="cd01990">
    <property type="entry name" value="LarE-like"/>
    <property type="match status" value="1"/>
</dbReference>
<dbReference type="GO" id="GO:0016783">
    <property type="term" value="F:sulfurtransferase activity"/>
    <property type="evidence" value="ECO:0007669"/>
    <property type="project" value="InterPro"/>
</dbReference>
<sequence>MRKNNSARDQLLVQKIAALKESLLRLAPLVLAFSGGIDSAFVLKVAAGVLPRDKLLAVTVVSPISRRGAPEAARAWADRWGVNHTYLELDHLRWLEFVRNDSRRCYYCKRNMYGHLLNLARERGFRTLVDGTQADDLQEDRPGLEAIRELGVKTPLLEAGLDKDEILRSFSLMEMSPPYRFSGPCLATRIPTGVPISRTALDMVAEAEERLLPFGFQTLRVRYHGELARIEVLREDFARLINLADEIVYEVKRVGFKYVSLDLEGWRRKLKKEE</sequence>
<dbReference type="Proteomes" id="UP000502179">
    <property type="component" value="Chromosome"/>
</dbReference>
<dbReference type="Gene3D" id="3.40.50.620">
    <property type="entry name" value="HUPs"/>
    <property type="match status" value="1"/>
</dbReference>
<dbReference type="PANTHER" id="PTHR43169">
    <property type="entry name" value="EXSB FAMILY PROTEIN"/>
    <property type="match status" value="1"/>
</dbReference>
<dbReference type="AlphaFoldDB" id="A0A6G7PZF7"/>
<evidence type="ECO:0000313" key="4">
    <source>
        <dbReference type="Proteomes" id="UP000502179"/>
    </source>
</evidence>
<dbReference type="PANTHER" id="PTHR43169:SF2">
    <property type="entry name" value="NAD_GMP SYNTHASE DOMAIN-CONTAINING PROTEIN"/>
    <property type="match status" value="1"/>
</dbReference>
<dbReference type="NCBIfam" id="TIGR00268">
    <property type="entry name" value="ATP-dependent sacrificial sulfur transferase LarE"/>
    <property type="match status" value="1"/>
</dbReference>
<dbReference type="InterPro" id="IPR005232">
    <property type="entry name" value="LarE"/>
</dbReference>
<dbReference type="KEGG" id="tav:G4V39_02835"/>
<organism evidence="3 4">
    <name type="scientific">Thermosulfuriphilus ammonigenes</name>
    <dbReference type="NCBI Taxonomy" id="1936021"/>
    <lineage>
        <taxon>Bacteria</taxon>
        <taxon>Pseudomonadati</taxon>
        <taxon>Thermodesulfobacteriota</taxon>
        <taxon>Thermodesulfobacteria</taxon>
        <taxon>Thermodesulfobacteriales</taxon>
        <taxon>Thermodesulfobacteriaceae</taxon>
        <taxon>Thermosulfuriphilus</taxon>
    </lineage>
</organism>